<name>A0ABP0QP42_9DINO</name>
<protein>
    <submittedName>
        <fullName evidence="1">Uncharacterized protein</fullName>
    </submittedName>
</protein>
<proteinExistence type="predicted"/>
<accession>A0ABP0QP42</accession>
<evidence type="ECO:0000313" key="1">
    <source>
        <dbReference type="EMBL" id="CAK9089393.1"/>
    </source>
</evidence>
<comment type="caution">
    <text evidence="1">The sequence shown here is derived from an EMBL/GenBank/DDBJ whole genome shotgun (WGS) entry which is preliminary data.</text>
</comment>
<keyword evidence="2" id="KW-1185">Reference proteome</keyword>
<gene>
    <name evidence="1" type="ORF">CCMP2556_LOCUS43037</name>
</gene>
<dbReference type="EMBL" id="CAXAMN010024707">
    <property type="protein sequence ID" value="CAK9089393.1"/>
    <property type="molecule type" value="Genomic_DNA"/>
</dbReference>
<evidence type="ECO:0000313" key="2">
    <source>
        <dbReference type="Proteomes" id="UP001642484"/>
    </source>
</evidence>
<sequence length="109" mass="12381">MEIPFLTTGCDDEILRCVLEKTDFAEVQLRQLSQRWMAVWRLFPAPVRFAPPGGPVELELEVNQAMSKLIFTCNLRLHGGTTTVARMDWTPSYFGARKAHAQCPMRVVS</sequence>
<organism evidence="1 2">
    <name type="scientific">Durusdinium trenchii</name>
    <dbReference type="NCBI Taxonomy" id="1381693"/>
    <lineage>
        <taxon>Eukaryota</taxon>
        <taxon>Sar</taxon>
        <taxon>Alveolata</taxon>
        <taxon>Dinophyceae</taxon>
        <taxon>Suessiales</taxon>
        <taxon>Symbiodiniaceae</taxon>
        <taxon>Durusdinium</taxon>
    </lineage>
</organism>
<reference evidence="1 2" key="1">
    <citation type="submission" date="2024-02" db="EMBL/GenBank/DDBJ databases">
        <authorList>
            <person name="Chen Y."/>
            <person name="Shah S."/>
            <person name="Dougan E. K."/>
            <person name="Thang M."/>
            <person name="Chan C."/>
        </authorList>
    </citation>
    <scope>NUCLEOTIDE SEQUENCE [LARGE SCALE GENOMIC DNA]</scope>
</reference>
<dbReference type="Proteomes" id="UP001642484">
    <property type="component" value="Unassembled WGS sequence"/>
</dbReference>